<keyword evidence="1" id="KW-0472">Membrane</keyword>
<dbReference type="InterPro" id="IPR018638">
    <property type="entry name" value="DUF2061_membrane"/>
</dbReference>
<keyword evidence="1" id="KW-1133">Transmembrane helix</keyword>
<proteinExistence type="predicted"/>
<sequence>MKENSKKKHLLKTISWRFLATFTTVVLAWIISGDPMIGLAVGGWEFFLKMILYYLHERVWYKITFKKNET</sequence>
<protein>
    <submittedName>
        <fullName evidence="3">Putative membrane protein</fullName>
    </submittedName>
</protein>
<dbReference type="Pfam" id="PF09834">
    <property type="entry name" value="DUF2061"/>
    <property type="match status" value="1"/>
</dbReference>
<dbReference type="AlphaFoldDB" id="A0A3D9S1A1"/>
<dbReference type="EMBL" id="QTTQ01000009">
    <property type="protein sequence ID" value="REE83106.1"/>
    <property type="molecule type" value="Genomic_DNA"/>
</dbReference>
<dbReference type="Proteomes" id="UP000256429">
    <property type="component" value="Unassembled WGS sequence"/>
</dbReference>
<dbReference type="RefSeq" id="WP_115877791.1">
    <property type="nucleotide sequence ID" value="NZ_QTTQ01000009.1"/>
</dbReference>
<feature type="transmembrane region" description="Helical" evidence="1">
    <location>
        <begin position="37"/>
        <end position="55"/>
    </location>
</feature>
<keyword evidence="4" id="KW-1185">Reference proteome</keyword>
<gene>
    <name evidence="3" type="ORF">BX611_0386</name>
</gene>
<keyword evidence="1" id="KW-0812">Transmembrane</keyword>
<name>A0A3D9S1A1_9FLAO</name>
<organism evidence="3 4">
    <name type="scientific">Lutibacter oceani</name>
    <dbReference type="NCBI Taxonomy" id="1853311"/>
    <lineage>
        <taxon>Bacteria</taxon>
        <taxon>Pseudomonadati</taxon>
        <taxon>Bacteroidota</taxon>
        <taxon>Flavobacteriia</taxon>
        <taxon>Flavobacteriales</taxon>
        <taxon>Flavobacteriaceae</taxon>
        <taxon>Lutibacter</taxon>
    </lineage>
</organism>
<comment type="caution">
    <text evidence="3">The sequence shown here is derived from an EMBL/GenBank/DDBJ whole genome shotgun (WGS) entry which is preliminary data.</text>
</comment>
<evidence type="ECO:0000256" key="1">
    <source>
        <dbReference type="SAM" id="Phobius"/>
    </source>
</evidence>
<feature type="transmembrane region" description="Helical" evidence="1">
    <location>
        <begin position="14"/>
        <end position="31"/>
    </location>
</feature>
<feature type="domain" description="DUF2061" evidence="2">
    <location>
        <begin position="10"/>
        <end position="60"/>
    </location>
</feature>
<evidence type="ECO:0000313" key="4">
    <source>
        <dbReference type="Proteomes" id="UP000256429"/>
    </source>
</evidence>
<accession>A0A3D9S1A1</accession>
<evidence type="ECO:0000313" key="3">
    <source>
        <dbReference type="EMBL" id="REE83106.1"/>
    </source>
</evidence>
<dbReference type="OrthoDB" id="197461at2"/>
<reference evidence="3 4" key="1">
    <citation type="submission" date="2018-08" db="EMBL/GenBank/DDBJ databases">
        <title>Genomic Encyclopedia of Type Strains, Phase III (KMG-III): the genomes of soil and plant-associated and newly described type strains.</title>
        <authorList>
            <person name="Whitman W."/>
        </authorList>
    </citation>
    <scope>NUCLEOTIDE SEQUENCE [LARGE SCALE GENOMIC DNA]</scope>
    <source>
        <strain evidence="3 4">325-5</strain>
    </source>
</reference>
<evidence type="ECO:0000259" key="2">
    <source>
        <dbReference type="Pfam" id="PF09834"/>
    </source>
</evidence>